<name>A0A7C4KGY0_9CHLR</name>
<sequence length="136" mass="15493">MILLTADHGHIFTPKNPHFELRHHPAFLEMLAMLPSGEARLPYVFVRHGRAEDFQEYMDKAWGDRFQAVPAERFLKAGLFGAGKQHPRLTDRMGDFVVLPDEGAFWYFANRENPLLGRHGGLSRAEMLVPLLGLVL</sequence>
<gene>
    <name evidence="1" type="ORF">ENT37_05635</name>
</gene>
<comment type="caution">
    <text evidence="1">The sequence shown here is derived from an EMBL/GenBank/DDBJ whole genome shotgun (WGS) entry which is preliminary data.</text>
</comment>
<proteinExistence type="predicted"/>
<dbReference type="InterPro" id="IPR017850">
    <property type="entry name" value="Alkaline_phosphatase_core_sf"/>
</dbReference>
<dbReference type="AlphaFoldDB" id="A0A7C4KGY0"/>
<dbReference type="EMBL" id="DSYK01000289">
    <property type="protein sequence ID" value="HGS21332.1"/>
    <property type="molecule type" value="Genomic_DNA"/>
</dbReference>
<evidence type="ECO:0008006" key="2">
    <source>
        <dbReference type="Google" id="ProtNLM"/>
    </source>
</evidence>
<reference evidence="1" key="1">
    <citation type="journal article" date="2020" name="mSystems">
        <title>Genome- and Community-Level Interaction Insights into Carbon Utilization and Element Cycling Functions of Hydrothermarchaeota in Hydrothermal Sediment.</title>
        <authorList>
            <person name="Zhou Z."/>
            <person name="Liu Y."/>
            <person name="Xu W."/>
            <person name="Pan J."/>
            <person name="Luo Z.H."/>
            <person name="Li M."/>
        </authorList>
    </citation>
    <scope>NUCLEOTIDE SEQUENCE [LARGE SCALE GENOMIC DNA]</scope>
    <source>
        <strain evidence="1">SpSt-573</strain>
    </source>
</reference>
<dbReference type="Gene3D" id="3.40.720.10">
    <property type="entry name" value="Alkaline Phosphatase, subunit A"/>
    <property type="match status" value="1"/>
</dbReference>
<organism evidence="1">
    <name type="scientific">Anaerolinea thermolimosa</name>
    <dbReference type="NCBI Taxonomy" id="229919"/>
    <lineage>
        <taxon>Bacteria</taxon>
        <taxon>Bacillati</taxon>
        <taxon>Chloroflexota</taxon>
        <taxon>Anaerolineae</taxon>
        <taxon>Anaerolineales</taxon>
        <taxon>Anaerolineaceae</taxon>
        <taxon>Anaerolinea</taxon>
    </lineage>
</organism>
<evidence type="ECO:0000313" key="1">
    <source>
        <dbReference type="EMBL" id="HGS21332.1"/>
    </source>
</evidence>
<protein>
    <recommendedName>
        <fullName evidence="2">Alkaline phosphatase family protein</fullName>
    </recommendedName>
</protein>
<accession>A0A7C4KGY0</accession>
<dbReference type="SUPFAM" id="SSF53649">
    <property type="entry name" value="Alkaline phosphatase-like"/>
    <property type="match status" value="1"/>
</dbReference>